<dbReference type="Gene3D" id="3.30.1360.70">
    <property type="entry name" value="Arginyl tRNA synthetase N-terminal domain"/>
    <property type="match status" value="1"/>
</dbReference>
<keyword evidence="4 6" id="KW-0030">Aminoacyl-tRNA synthetase</keyword>
<dbReference type="AlphaFoldDB" id="A0A316ULZ5"/>
<keyword evidence="6" id="KW-0648">Protein biosynthesis</keyword>
<sequence length="503" mass="56493">MTDHIRSLVATFGDLPSNDVPEADPLRNPLDAFRLDVARQLHSSLDIPVEKAFEAVSTASKVADFSVAFPRFKLPGKPNDVAEKAYRDFQPSAYIAEASHQGAFVHYKVNHETMAKLTLATITELSSRGEDKGDAPSASKSKGSIKSAYGHNESGKGQRMIIEFSSPNIAKPFHAGHLRSTIIGAFLSNLYEANGWYVERWNYLGDWGKQFGLLAVGWERSGDEAKLKEDPIKHLYDVYVEVNAAAEADPSLHEKARVYFKGMEDGDESALALWRKFRDLSIAKYEETYARLNIHFDVYSGESQVTKQSISSALDAVRDSEYVERAENGAMLIDLTKYKLEKTVIERADGTALYISRDLAEAKKRWNLFKEKYGAGFDKMIYVVASQQDLHLAQFFKILDLSGFEGAKALQHVNFGMVLGMSTRKGTAVFLDKILEEAQETMESIMKQNEDRYKLIEDPQRVAYVLGESGVKIQDLTGKRHLNYEFSWKRCLSNEGDTGVFLQ</sequence>
<dbReference type="InterPro" id="IPR036695">
    <property type="entry name" value="Arg-tRNA-synth_N_sf"/>
</dbReference>
<dbReference type="CDD" id="cd00671">
    <property type="entry name" value="ArgRS_core"/>
    <property type="match status" value="1"/>
</dbReference>
<proteinExistence type="inferred from homology"/>
<dbReference type="GO" id="GO:0004814">
    <property type="term" value="F:arginine-tRNA ligase activity"/>
    <property type="evidence" value="ECO:0007669"/>
    <property type="project" value="InterPro"/>
</dbReference>
<dbReference type="InterPro" id="IPR001412">
    <property type="entry name" value="aa-tRNA-synth_I_CS"/>
</dbReference>
<comment type="similarity">
    <text evidence="6">Belongs to the class-I aminoacyl-tRNA synthetase family.</text>
</comment>
<evidence type="ECO:0000313" key="10">
    <source>
        <dbReference type="Proteomes" id="UP000245884"/>
    </source>
</evidence>
<name>A0A316ULZ5_9BASI</name>
<keyword evidence="1 6" id="KW-0436">Ligase</keyword>
<dbReference type="STRING" id="1569628.A0A316ULZ5"/>
<dbReference type="Gene3D" id="3.40.50.620">
    <property type="entry name" value="HUPs"/>
    <property type="match status" value="1"/>
</dbReference>
<dbReference type="GO" id="GO:0005524">
    <property type="term" value="F:ATP binding"/>
    <property type="evidence" value="ECO:0007669"/>
    <property type="project" value="UniProtKB-KW"/>
</dbReference>
<dbReference type="SUPFAM" id="SSF55190">
    <property type="entry name" value="Arginyl-tRNA synthetase (ArgRS), N-terminal 'additional' domain"/>
    <property type="match status" value="1"/>
</dbReference>
<dbReference type="PRINTS" id="PR01038">
    <property type="entry name" value="TRNASYNTHARG"/>
</dbReference>
<reference evidence="9 10" key="1">
    <citation type="journal article" date="2018" name="Mol. Biol. Evol.">
        <title>Broad Genomic Sampling Reveals a Smut Pathogenic Ancestry of the Fungal Clade Ustilaginomycotina.</title>
        <authorList>
            <person name="Kijpornyongpan T."/>
            <person name="Mondo S.J."/>
            <person name="Barry K."/>
            <person name="Sandor L."/>
            <person name="Lee J."/>
            <person name="Lipzen A."/>
            <person name="Pangilinan J."/>
            <person name="LaButti K."/>
            <person name="Hainaut M."/>
            <person name="Henrissat B."/>
            <person name="Grigoriev I.V."/>
            <person name="Spatafora J.W."/>
            <person name="Aime M.C."/>
        </authorList>
    </citation>
    <scope>NUCLEOTIDE SEQUENCE [LARGE SCALE GENOMIC DNA]</scope>
    <source>
        <strain evidence="9 10">MCA 5214</strain>
    </source>
</reference>
<dbReference type="EMBL" id="KZ819674">
    <property type="protein sequence ID" value="PWN25828.1"/>
    <property type="molecule type" value="Genomic_DNA"/>
</dbReference>
<dbReference type="SUPFAM" id="SSF52374">
    <property type="entry name" value="Nucleotidylyl transferase"/>
    <property type="match status" value="1"/>
</dbReference>
<dbReference type="NCBIfam" id="TIGR00456">
    <property type="entry name" value="argS"/>
    <property type="match status" value="1"/>
</dbReference>
<dbReference type="GeneID" id="37031564"/>
<dbReference type="PANTHER" id="PTHR11956:SF11">
    <property type="entry name" value="ARGININE--TRNA LIGASE, MITOCHONDRIAL-RELATED"/>
    <property type="match status" value="1"/>
</dbReference>
<protein>
    <recommendedName>
        <fullName evidence="5">Arginyl-tRNA synthetase</fullName>
    </recommendedName>
</protein>
<dbReference type="RefSeq" id="XP_025360440.1">
    <property type="nucleotide sequence ID" value="XM_025509741.1"/>
</dbReference>
<dbReference type="GO" id="GO:0005739">
    <property type="term" value="C:mitochondrion"/>
    <property type="evidence" value="ECO:0007669"/>
    <property type="project" value="TreeGrafter"/>
</dbReference>
<evidence type="ECO:0000259" key="8">
    <source>
        <dbReference type="Pfam" id="PF00750"/>
    </source>
</evidence>
<dbReference type="Proteomes" id="UP000245884">
    <property type="component" value="Unassembled WGS sequence"/>
</dbReference>
<feature type="compositionally biased region" description="Low complexity" evidence="7">
    <location>
        <begin position="135"/>
        <end position="148"/>
    </location>
</feature>
<dbReference type="InterPro" id="IPR014729">
    <property type="entry name" value="Rossmann-like_a/b/a_fold"/>
</dbReference>
<dbReference type="GO" id="GO:0032543">
    <property type="term" value="P:mitochondrial translation"/>
    <property type="evidence" value="ECO:0007669"/>
    <property type="project" value="TreeGrafter"/>
</dbReference>
<dbReference type="PROSITE" id="PS00178">
    <property type="entry name" value="AA_TRNA_LIGASE_I"/>
    <property type="match status" value="1"/>
</dbReference>
<evidence type="ECO:0000313" key="9">
    <source>
        <dbReference type="EMBL" id="PWN25828.1"/>
    </source>
</evidence>
<dbReference type="Pfam" id="PF00750">
    <property type="entry name" value="tRNA-synt_1d"/>
    <property type="match status" value="1"/>
</dbReference>
<feature type="region of interest" description="Disordered" evidence="7">
    <location>
        <begin position="128"/>
        <end position="154"/>
    </location>
</feature>
<evidence type="ECO:0000256" key="4">
    <source>
        <dbReference type="ARBA" id="ARBA00023146"/>
    </source>
</evidence>
<dbReference type="FunFam" id="3.40.50.620:FF:000058">
    <property type="entry name" value="Mitochondrial arginyl-tRNA synthetase"/>
    <property type="match status" value="1"/>
</dbReference>
<dbReference type="InterPro" id="IPR001278">
    <property type="entry name" value="Arg-tRNA-ligase"/>
</dbReference>
<dbReference type="PANTHER" id="PTHR11956">
    <property type="entry name" value="ARGINYL-TRNA SYNTHETASE"/>
    <property type="match status" value="1"/>
</dbReference>
<keyword evidence="2 6" id="KW-0547">Nucleotide-binding</keyword>
<evidence type="ECO:0000256" key="6">
    <source>
        <dbReference type="RuleBase" id="RU363038"/>
    </source>
</evidence>
<keyword evidence="10" id="KW-1185">Reference proteome</keyword>
<evidence type="ECO:0000256" key="1">
    <source>
        <dbReference type="ARBA" id="ARBA00022598"/>
    </source>
</evidence>
<dbReference type="InterPro" id="IPR035684">
    <property type="entry name" value="ArgRS_core"/>
</dbReference>
<dbReference type="GO" id="GO:0006420">
    <property type="term" value="P:arginyl-tRNA aminoacylation"/>
    <property type="evidence" value="ECO:0007669"/>
    <property type="project" value="InterPro"/>
</dbReference>
<feature type="domain" description="Arginyl-tRNA synthetase catalytic core" evidence="8">
    <location>
        <begin position="151"/>
        <end position="488"/>
    </location>
</feature>
<keyword evidence="3 6" id="KW-0067">ATP-binding</keyword>
<evidence type="ECO:0000256" key="7">
    <source>
        <dbReference type="SAM" id="MobiDB-lite"/>
    </source>
</evidence>
<evidence type="ECO:0000256" key="5">
    <source>
        <dbReference type="ARBA" id="ARBA00033033"/>
    </source>
</evidence>
<accession>A0A316ULZ5</accession>
<evidence type="ECO:0000256" key="2">
    <source>
        <dbReference type="ARBA" id="ARBA00022741"/>
    </source>
</evidence>
<evidence type="ECO:0000256" key="3">
    <source>
        <dbReference type="ARBA" id="ARBA00022840"/>
    </source>
</evidence>
<gene>
    <name evidence="9" type="ORF">BDZ90DRAFT_64206</name>
</gene>
<dbReference type="OrthoDB" id="68056at2759"/>
<organism evidence="9 10">
    <name type="scientific">Jaminaea rosea</name>
    <dbReference type="NCBI Taxonomy" id="1569628"/>
    <lineage>
        <taxon>Eukaryota</taxon>
        <taxon>Fungi</taxon>
        <taxon>Dikarya</taxon>
        <taxon>Basidiomycota</taxon>
        <taxon>Ustilaginomycotina</taxon>
        <taxon>Exobasidiomycetes</taxon>
        <taxon>Microstromatales</taxon>
        <taxon>Microstromatales incertae sedis</taxon>
        <taxon>Jaminaea</taxon>
    </lineage>
</organism>